<dbReference type="RefSeq" id="WP_107393131.1">
    <property type="nucleotide sequence ID" value="NZ_JAHCOE010000004.1"/>
</dbReference>
<name>A0ABX5IBW5_9STAP</name>
<comment type="caution">
    <text evidence="3">The sequence shown here is derived from an EMBL/GenBank/DDBJ whole genome shotgun (WGS) entry which is preliminary data.</text>
</comment>
<evidence type="ECO:0000259" key="2">
    <source>
        <dbReference type="Pfam" id="PF02557"/>
    </source>
</evidence>
<evidence type="ECO:0000313" key="4">
    <source>
        <dbReference type="Proteomes" id="UP000242694"/>
    </source>
</evidence>
<dbReference type="CDD" id="cd14852">
    <property type="entry name" value="LD-carboxypeptidase"/>
    <property type="match status" value="1"/>
</dbReference>
<protein>
    <recommendedName>
        <fullName evidence="2">D-alanyl-D-alanine carboxypeptidase-like core domain-containing protein</fullName>
    </recommendedName>
</protein>
<dbReference type="InterPro" id="IPR009045">
    <property type="entry name" value="Zn_M74/Hedgehog-like"/>
</dbReference>
<dbReference type="Proteomes" id="UP000242694">
    <property type="component" value="Unassembled WGS sequence"/>
</dbReference>
<dbReference type="InterPro" id="IPR052179">
    <property type="entry name" value="DD-CPase-like"/>
</dbReference>
<feature type="compositionally biased region" description="Basic and acidic residues" evidence="1">
    <location>
        <begin position="27"/>
        <end position="48"/>
    </location>
</feature>
<dbReference type="Gene3D" id="3.30.1380.10">
    <property type="match status" value="1"/>
</dbReference>
<evidence type="ECO:0000313" key="3">
    <source>
        <dbReference type="EMBL" id="PTH12790.1"/>
    </source>
</evidence>
<dbReference type="PANTHER" id="PTHR34385">
    <property type="entry name" value="D-ALANYL-D-ALANINE CARBOXYPEPTIDASE"/>
    <property type="match status" value="1"/>
</dbReference>
<accession>A0ABX5IBW5</accession>
<organism evidence="3 4">
    <name type="scientific">Staphylococcus auricularis</name>
    <dbReference type="NCBI Taxonomy" id="29379"/>
    <lineage>
        <taxon>Bacteria</taxon>
        <taxon>Bacillati</taxon>
        <taxon>Bacillota</taxon>
        <taxon>Bacilli</taxon>
        <taxon>Bacillales</taxon>
        <taxon>Staphylococcaceae</taxon>
        <taxon>Staphylococcus</taxon>
    </lineage>
</organism>
<evidence type="ECO:0000256" key="1">
    <source>
        <dbReference type="SAM" id="MobiDB-lite"/>
    </source>
</evidence>
<feature type="domain" description="D-alanyl-D-alanine carboxypeptidase-like core" evidence="2">
    <location>
        <begin position="78"/>
        <end position="203"/>
    </location>
</feature>
<keyword evidence="4" id="KW-1185">Reference proteome</keyword>
<gene>
    <name evidence="3" type="ORF">BU607_10865</name>
</gene>
<feature type="region of interest" description="Disordered" evidence="1">
    <location>
        <begin position="24"/>
        <end position="48"/>
    </location>
</feature>
<dbReference type="InterPro" id="IPR003709">
    <property type="entry name" value="VanY-like_core_dom"/>
</dbReference>
<sequence length="230" mass="25974">MHKTKLLVVGLCLGLAACGIQNDTDQSEEKDQKSNMEQVKQEPEHHKEVKDGVTYVDDILIVNADHPLPEDYNPGEDPKAKKALNQLLEDGNQEGLNLFITSGFRSYQYQEQVFNEYVQRDGKAAAKKYSAEPGTSEHQSGLAFDIGSQDAPNNFDQSFGETNAGKWIKNHAHEYGFIVRYPEGKEDITGYQYEPWHLRYVGKSDAEKIKESGKALEEYVGLDKEDKENN</sequence>
<reference evidence="3 4" key="1">
    <citation type="journal article" date="2016" name="Front. Microbiol.">
        <title>Comprehensive Phylogenetic Analysis of Bovine Non-aureus Staphylococci Species Based on Whole-Genome Sequencing.</title>
        <authorList>
            <person name="Naushad S."/>
            <person name="Barkema H.W."/>
            <person name="Luby C."/>
            <person name="Condas L.A."/>
            <person name="Nobrega D.B."/>
            <person name="Carson D.A."/>
            <person name="De Buck J."/>
        </authorList>
    </citation>
    <scope>NUCLEOTIDE SEQUENCE [LARGE SCALE GENOMIC DNA]</scope>
    <source>
        <strain evidence="3 4">SNUC 993</strain>
    </source>
</reference>
<dbReference type="InterPro" id="IPR058193">
    <property type="entry name" value="VanY/YodJ_core_dom"/>
</dbReference>
<proteinExistence type="predicted"/>
<dbReference type="PANTHER" id="PTHR34385:SF1">
    <property type="entry name" value="PEPTIDOGLYCAN L-ALANYL-D-GLUTAMATE ENDOPEPTIDASE CWLK"/>
    <property type="match status" value="1"/>
</dbReference>
<dbReference type="SUPFAM" id="SSF55166">
    <property type="entry name" value="Hedgehog/DD-peptidase"/>
    <property type="match status" value="1"/>
</dbReference>
<dbReference type="PROSITE" id="PS51257">
    <property type="entry name" value="PROKAR_LIPOPROTEIN"/>
    <property type="match status" value="1"/>
</dbReference>
<dbReference type="Pfam" id="PF02557">
    <property type="entry name" value="VanY"/>
    <property type="match status" value="1"/>
</dbReference>
<dbReference type="EMBL" id="PZDI01000095">
    <property type="protein sequence ID" value="PTH12790.1"/>
    <property type="molecule type" value="Genomic_DNA"/>
</dbReference>